<dbReference type="EMBL" id="FXBL01000004">
    <property type="protein sequence ID" value="SMH54756.1"/>
    <property type="molecule type" value="Genomic_DNA"/>
</dbReference>
<dbReference type="Gene3D" id="1.10.10.60">
    <property type="entry name" value="Homeodomain-like"/>
    <property type="match status" value="1"/>
</dbReference>
<dbReference type="PROSITE" id="PS50977">
    <property type="entry name" value="HTH_TETR_2"/>
    <property type="match status" value="1"/>
</dbReference>
<dbReference type="AlphaFoldDB" id="A0A1X7PTM3"/>
<keyword evidence="7" id="KW-1185">Reference proteome</keyword>
<evidence type="ECO:0000256" key="3">
    <source>
        <dbReference type="ARBA" id="ARBA00023163"/>
    </source>
</evidence>
<dbReference type="RefSeq" id="WP_085466797.1">
    <property type="nucleotide sequence ID" value="NZ_FXBL01000004.1"/>
</dbReference>
<dbReference type="GO" id="GO:0000976">
    <property type="term" value="F:transcription cis-regulatory region binding"/>
    <property type="evidence" value="ECO:0007669"/>
    <property type="project" value="TreeGrafter"/>
</dbReference>
<keyword evidence="2 4" id="KW-0238">DNA-binding</keyword>
<evidence type="ECO:0000313" key="6">
    <source>
        <dbReference type="EMBL" id="SMH54756.1"/>
    </source>
</evidence>
<evidence type="ECO:0000313" key="7">
    <source>
        <dbReference type="Proteomes" id="UP000193083"/>
    </source>
</evidence>
<evidence type="ECO:0000256" key="2">
    <source>
        <dbReference type="ARBA" id="ARBA00023125"/>
    </source>
</evidence>
<keyword evidence="1" id="KW-0805">Transcription regulation</keyword>
<dbReference type="InterPro" id="IPR036271">
    <property type="entry name" value="Tet_transcr_reg_TetR-rel_C_sf"/>
</dbReference>
<protein>
    <submittedName>
        <fullName evidence="6">Transcriptional regulator, TetR family</fullName>
    </submittedName>
</protein>
<name>A0A1X7PTM3_9HYPH</name>
<sequence>MQSKPPPRAAARRLPRDQRVAVILQTARSVLRDRGSEQFLTSEVAERCGTSEATIYKYFPTKRDLLIKAAEDWFEEFLSDDYPARTSGPLKDRLYHAIWWALSFIRREPALSRFVLMELRADPAYRTMRIYQQNREVVERVMGVVEDGRKSGIVRDDIPMRLMRDMIFGAIEHQTWAYLRREGDFSVDDSAGWITEVILGGIVVNQPADRHLSEAVDMLEKVTASLRKQAGPKR</sequence>
<evidence type="ECO:0000256" key="4">
    <source>
        <dbReference type="PROSITE-ProRule" id="PRU00335"/>
    </source>
</evidence>
<evidence type="ECO:0000256" key="1">
    <source>
        <dbReference type="ARBA" id="ARBA00023015"/>
    </source>
</evidence>
<accession>A0A1X7PTM3</accession>
<reference evidence="6 7" key="1">
    <citation type="submission" date="2017-04" db="EMBL/GenBank/DDBJ databases">
        <authorList>
            <person name="Afonso C.L."/>
            <person name="Miller P.J."/>
            <person name="Scott M.A."/>
            <person name="Spackman E."/>
            <person name="Goraichik I."/>
            <person name="Dimitrov K.M."/>
            <person name="Suarez D.L."/>
            <person name="Swayne D.E."/>
        </authorList>
    </citation>
    <scope>NUCLEOTIDE SEQUENCE [LARGE SCALE GENOMIC DNA]</scope>
    <source>
        <strain evidence="6 7">B5P</strain>
    </source>
</reference>
<dbReference type="SUPFAM" id="SSF48498">
    <property type="entry name" value="Tetracyclin repressor-like, C-terminal domain"/>
    <property type="match status" value="1"/>
</dbReference>
<dbReference type="InterPro" id="IPR001647">
    <property type="entry name" value="HTH_TetR"/>
</dbReference>
<dbReference type="PANTHER" id="PTHR30055:SF234">
    <property type="entry name" value="HTH-TYPE TRANSCRIPTIONAL REGULATOR BETI"/>
    <property type="match status" value="1"/>
</dbReference>
<keyword evidence="3" id="KW-0804">Transcription</keyword>
<dbReference type="InterPro" id="IPR041490">
    <property type="entry name" value="KstR2_TetR_C"/>
</dbReference>
<dbReference type="PRINTS" id="PR00455">
    <property type="entry name" value="HTHTETR"/>
</dbReference>
<feature type="DNA-binding region" description="H-T-H motif" evidence="4">
    <location>
        <begin position="40"/>
        <end position="59"/>
    </location>
</feature>
<evidence type="ECO:0000259" key="5">
    <source>
        <dbReference type="PROSITE" id="PS50977"/>
    </source>
</evidence>
<dbReference type="Proteomes" id="UP000193083">
    <property type="component" value="Unassembled WGS sequence"/>
</dbReference>
<dbReference type="InterPro" id="IPR009057">
    <property type="entry name" value="Homeodomain-like_sf"/>
</dbReference>
<dbReference type="SUPFAM" id="SSF46689">
    <property type="entry name" value="Homeodomain-like"/>
    <property type="match status" value="1"/>
</dbReference>
<dbReference type="InterPro" id="IPR050109">
    <property type="entry name" value="HTH-type_TetR-like_transc_reg"/>
</dbReference>
<dbReference type="GO" id="GO:0003700">
    <property type="term" value="F:DNA-binding transcription factor activity"/>
    <property type="evidence" value="ECO:0007669"/>
    <property type="project" value="TreeGrafter"/>
</dbReference>
<dbReference type="Gene3D" id="1.10.357.10">
    <property type="entry name" value="Tetracycline Repressor, domain 2"/>
    <property type="match status" value="1"/>
</dbReference>
<dbReference type="OrthoDB" id="63332at2"/>
<proteinExistence type="predicted"/>
<dbReference type="Pfam" id="PF00440">
    <property type="entry name" value="TetR_N"/>
    <property type="match status" value="1"/>
</dbReference>
<organism evidence="6 7">
    <name type="scientific">Mesorhizobium australicum</name>
    <dbReference type="NCBI Taxonomy" id="536018"/>
    <lineage>
        <taxon>Bacteria</taxon>
        <taxon>Pseudomonadati</taxon>
        <taxon>Pseudomonadota</taxon>
        <taxon>Alphaproteobacteria</taxon>
        <taxon>Hyphomicrobiales</taxon>
        <taxon>Phyllobacteriaceae</taxon>
        <taxon>Mesorhizobium</taxon>
    </lineage>
</organism>
<gene>
    <name evidence="6" type="ORF">SAMN02982922_5171</name>
</gene>
<dbReference type="Pfam" id="PF17932">
    <property type="entry name" value="TetR_C_24"/>
    <property type="match status" value="1"/>
</dbReference>
<feature type="domain" description="HTH tetR-type" evidence="5">
    <location>
        <begin position="17"/>
        <end position="77"/>
    </location>
</feature>
<dbReference type="PANTHER" id="PTHR30055">
    <property type="entry name" value="HTH-TYPE TRANSCRIPTIONAL REGULATOR RUTR"/>
    <property type="match status" value="1"/>
</dbReference>